<dbReference type="AlphaFoldDB" id="A0AAI9WWZ1"/>
<comment type="similarity">
    <text evidence="2">Belongs to the amino acid-polyamine-organocation (APC) superfamily. YAT (TC 2.A.3.10) family.</text>
</comment>
<dbReference type="Proteomes" id="UP001202479">
    <property type="component" value="Unassembled WGS sequence"/>
</dbReference>
<evidence type="ECO:0000313" key="12">
    <source>
        <dbReference type="Proteomes" id="UP001202479"/>
    </source>
</evidence>
<dbReference type="PIRSF" id="PIRSF006060">
    <property type="entry name" value="AA_transporter"/>
    <property type="match status" value="1"/>
</dbReference>
<feature type="transmembrane region" description="Helical" evidence="9">
    <location>
        <begin position="397"/>
        <end position="416"/>
    </location>
</feature>
<feature type="transmembrane region" description="Helical" evidence="9">
    <location>
        <begin position="78"/>
        <end position="96"/>
    </location>
</feature>
<feature type="transmembrane region" description="Helical" evidence="9">
    <location>
        <begin position="504"/>
        <end position="521"/>
    </location>
</feature>
<feature type="transmembrane region" description="Helical" evidence="9">
    <location>
        <begin position="470"/>
        <end position="492"/>
    </location>
</feature>
<dbReference type="InterPro" id="IPR050524">
    <property type="entry name" value="APC_YAT"/>
</dbReference>
<gene>
    <name evidence="11" type="ORF">KGF56_003396</name>
</gene>
<evidence type="ECO:0000256" key="5">
    <source>
        <dbReference type="ARBA" id="ARBA00022970"/>
    </source>
</evidence>
<dbReference type="RefSeq" id="XP_049179508.1">
    <property type="nucleotide sequence ID" value="XM_049324725.1"/>
</dbReference>
<feature type="transmembrane region" description="Helical" evidence="9">
    <location>
        <begin position="189"/>
        <end position="210"/>
    </location>
</feature>
<evidence type="ECO:0000256" key="4">
    <source>
        <dbReference type="ARBA" id="ARBA00022692"/>
    </source>
</evidence>
<proteinExistence type="inferred from homology"/>
<comment type="subcellular location">
    <subcellularLocation>
        <location evidence="1">Membrane</location>
        <topology evidence="1">Multi-pass membrane protein</topology>
    </subcellularLocation>
</comment>
<evidence type="ECO:0000256" key="6">
    <source>
        <dbReference type="ARBA" id="ARBA00022989"/>
    </source>
</evidence>
<reference evidence="11" key="1">
    <citation type="journal article" date="2022" name="DNA Res.">
        <title>Genome analysis of five recently described species of the CUG-Ser clade uncovers Candida theae as a new hybrid lineage with pathogenic potential in the Candida parapsilosis species complex.</title>
        <authorList>
            <person name="Mixao V."/>
            <person name="Del Olmo V."/>
            <person name="Hegedusova E."/>
            <person name="Saus E."/>
            <person name="Pryszcz L."/>
            <person name="Cillingova A."/>
            <person name="Nosek J."/>
            <person name="Gabaldon T."/>
        </authorList>
    </citation>
    <scope>NUCLEOTIDE SEQUENCE</scope>
    <source>
        <strain evidence="11">CBS 10844</strain>
    </source>
</reference>
<evidence type="ECO:0000256" key="1">
    <source>
        <dbReference type="ARBA" id="ARBA00004141"/>
    </source>
</evidence>
<feature type="transmembrane region" description="Helical" evidence="9">
    <location>
        <begin position="162"/>
        <end position="182"/>
    </location>
</feature>
<dbReference type="Gene3D" id="1.20.1740.10">
    <property type="entry name" value="Amino acid/polyamine transporter I"/>
    <property type="match status" value="1"/>
</dbReference>
<feature type="transmembrane region" description="Helical" evidence="9">
    <location>
        <begin position="108"/>
        <end position="128"/>
    </location>
</feature>
<keyword evidence="3" id="KW-0813">Transport</keyword>
<evidence type="ECO:0000256" key="2">
    <source>
        <dbReference type="ARBA" id="ARBA00006983"/>
    </source>
</evidence>
<organism evidence="11 12">
    <name type="scientific">Candida oxycetoniae</name>
    <dbReference type="NCBI Taxonomy" id="497107"/>
    <lineage>
        <taxon>Eukaryota</taxon>
        <taxon>Fungi</taxon>
        <taxon>Dikarya</taxon>
        <taxon>Ascomycota</taxon>
        <taxon>Saccharomycotina</taxon>
        <taxon>Pichiomycetes</taxon>
        <taxon>Debaryomycetaceae</taxon>
        <taxon>Candida/Lodderomyces clade</taxon>
        <taxon>Candida</taxon>
    </lineage>
</organism>
<dbReference type="GeneID" id="73381011"/>
<dbReference type="PANTHER" id="PTHR43341:SF1">
    <property type="entry name" value="GENERAL AMINO-ACID PERMEASE GAP1"/>
    <property type="match status" value="1"/>
</dbReference>
<keyword evidence="12" id="KW-1185">Reference proteome</keyword>
<keyword evidence="5" id="KW-0029">Amino-acid transport</keyword>
<dbReference type="FunFam" id="1.20.1740.10:FF:000001">
    <property type="entry name" value="Amino acid permease"/>
    <property type="match status" value="1"/>
</dbReference>
<feature type="transmembrane region" description="Helical" evidence="9">
    <location>
        <begin position="299"/>
        <end position="320"/>
    </location>
</feature>
<name>A0AAI9WWZ1_9ASCO</name>
<dbReference type="GO" id="GO:0016020">
    <property type="term" value="C:membrane"/>
    <property type="evidence" value="ECO:0007669"/>
    <property type="project" value="UniProtKB-SubCell"/>
</dbReference>
<feature type="transmembrane region" description="Helical" evidence="9">
    <location>
        <begin position="422"/>
        <end position="441"/>
    </location>
</feature>
<keyword evidence="4 9" id="KW-0812">Transmembrane</keyword>
<sequence length="577" mass="63716">MSKESKLEDNYTLSSLRLQSPSKQEISTTTTTTNEQHTENSVKDSCVVSFFKSFQIEKKGFENGEIEVLTPEDNLRPYQVKLIALASCIGSGLFISSSSVISEAGPGGAIIGYVIVAFLIFLVVQALGELTSSYPVRGNFLIYNSRFIDESWAFAMNWNYCLQWIVTIPLSLVSASLTIDFWDSSINPAAWISIFWIVICVINIFGVRGYGYAESFFSIVKLLAIVGFCILAIILIAGGGQQGYIGGKNWHPPFVNGFKGTCNTLVNAAFSFSGTELAAVAAAETSNPRKSLLKATKQIFWRIALFYMLSIILLCFLVRYDDPGLAGNSDSSTSPFVIAITNGGIKVLPSIFNVVILLSVLSVANASVFATYKPLVALAEAGHGPKFLAYMDRKGRPIFSILIALAFGLIGFVCASKSQVTVFNWLLSLAGLSCIFIWFSISLAQVRVNYACKVQGVQLDRAFNAIGGDYGAYCSMIINVLILMAQFYVALFPVGGKPPLQATTFFQAYLAAPIVLVFYVGHKIWTRNWRLYIKAEDIDLMTGRNLVDVEITKQEIYEDEMNWKSKPFWYKAIRIWC</sequence>
<dbReference type="InterPro" id="IPR004840">
    <property type="entry name" value="Amino_acid_permease_CS"/>
</dbReference>
<keyword evidence="7 9" id="KW-0472">Membrane</keyword>
<accession>A0AAI9WWZ1</accession>
<keyword evidence="6 9" id="KW-1133">Transmembrane helix</keyword>
<dbReference type="PROSITE" id="PS00218">
    <property type="entry name" value="AMINO_ACID_PERMEASE_1"/>
    <property type="match status" value="1"/>
</dbReference>
<dbReference type="InterPro" id="IPR004841">
    <property type="entry name" value="AA-permease/SLC12A_dom"/>
</dbReference>
<evidence type="ECO:0000256" key="9">
    <source>
        <dbReference type="SAM" id="Phobius"/>
    </source>
</evidence>
<evidence type="ECO:0000256" key="3">
    <source>
        <dbReference type="ARBA" id="ARBA00022448"/>
    </source>
</evidence>
<evidence type="ECO:0000256" key="8">
    <source>
        <dbReference type="SAM" id="MobiDB-lite"/>
    </source>
</evidence>
<feature type="transmembrane region" description="Helical" evidence="9">
    <location>
        <begin position="216"/>
        <end position="238"/>
    </location>
</feature>
<dbReference type="EMBL" id="JAHUZD010000120">
    <property type="protein sequence ID" value="KAI3403761.2"/>
    <property type="molecule type" value="Genomic_DNA"/>
</dbReference>
<comment type="caution">
    <text evidence="11">The sequence shown here is derived from an EMBL/GenBank/DDBJ whole genome shotgun (WGS) entry which is preliminary data.</text>
</comment>
<feature type="region of interest" description="Disordered" evidence="8">
    <location>
        <begin position="19"/>
        <end position="38"/>
    </location>
</feature>
<feature type="domain" description="Amino acid permease/ SLC12A" evidence="10">
    <location>
        <begin position="80"/>
        <end position="531"/>
    </location>
</feature>
<evidence type="ECO:0000259" key="10">
    <source>
        <dbReference type="Pfam" id="PF00324"/>
    </source>
</evidence>
<evidence type="ECO:0000256" key="7">
    <source>
        <dbReference type="ARBA" id="ARBA00023136"/>
    </source>
</evidence>
<dbReference type="Pfam" id="PF00324">
    <property type="entry name" value="AA_permease"/>
    <property type="match status" value="1"/>
</dbReference>
<protein>
    <submittedName>
        <fullName evidence="11">HIP1</fullName>
    </submittedName>
</protein>
<dbReference type="PANTHER" id="PTHR43341">
    <property type="entry name" value="AMINO ACID PERMEASE"/>
    <property type="match status" value="1"/>
</dbReference>
<dbReference type="GO" id="GO:0015171">
    <property type="term" value="F:amino acid transmembrane transporter activity"/>
    <property type="evidence" value="ECO:0007669"/>
    <property type="project" value="UniProtKB-ARBA"/>
</dbReference>
<evidence type="ECO:0000313" key="11">
    <source>
        <dbReference type="EMBL" id="KAI3403761.2"/>
    </source>
</evidence>